<dbReference type="AlphaFoldDB" id="A0A6S7AYU2"/>
<feature type="signal peptide" evidence="1">
    <location>
        <begin position="1"/>
        <end position="21"/>
    </location>
</feature>
<reference evidence="2 3" key="1">
    <citation type="submission" date="2020-04" db="EMBL/GenBank/DDBJ databases">
        <authorList>
            <person name="De Canck E."/>
        </authorList>
    </citation>
    <scope>NUCLEOTIDE SEQUENCE [LARGE SCALE GENOMIC DNA]</scope>
    <source>
        <strain evidence="2 3">LMG 3458</strain>
    </source>
</reference>
<feature type="chain" id="PRO_5028933085" evidence="1">
    <location>
        <begin position="22"/>
        <end position="266"/>
    </location>
</feature>
<dbReference type="Proteomes" id="UP000494111">
    <property type="component" value="Unassembled WGS sequence"/>
</dbReference>
<protein>
    <submittedName>
        <fullName evidence="2">Uncharacterized protein</fullName>
    </submittedName>
</protein>
<keyword evidence="1" id="KW-0732">Signal</keyword>
<evidence type="ECO:0000313" key="3">
    <source>
        <dbReference type="Proteomes" id="UP000494111"/>
    </source>
</evidence>
<name>A0A6S7AYU2_9BURK</name>
<evidence type="ECO:0000256" key="1">
    <source>
        <dbReference type="SAM" id="SignalP"/>
    </source>
</evidence>
<proteinExistence type="predicted"/>
<sequence>MHCRLMVIVICWSLWSGVAQADSISQAPRSIGYTPSAAERMVFDLLVADDILGFAEGRETYAANKMNVAVTRAAATEVARVYAQDRVAAGKRYANRLVLMPGRVASAVQDETGTVSMVFADTGSLQVRARIADDSAVRRRVLAPGESVTLACKATASAGKDLRFEDCHSGQESGERIWAGLRRQLDGFYRGERAEDVAIPTLAVNVALYGQALPADSGCPGNAQRCGAAWQSIGPFSGSQLKAVTSRFQKSGLDLHHFEDMRQSNN</sequence>
<evidence type="ECO:0000313" key="2">
    <source>
        <dbReference type="EMBL" id="CAB3742936.1"/>
    </source>
</evidence>
<dbReference type="EMBL" id="CADIJO010000042">
    <property type="protein sequence ID" value="CAB3742936.1"/>
    <property type="molecule type" value="Genomic_DNA"/>
</dbReference>
<gene>
    <name evidence="2" type="ORF">LMG3458_06023</name>
</gene>
<accession>A0A6S7AYU2</accession>
<organism evidence="2 3">
    <name type="scientific">Achromobacter deleyi</name>
    <dbReference type="NCBI Taxonomy" id="1353891"/>
    <lineage>
        <taxon>Bacteria</taxon>
        <taxon>Pseudomonadati</taxon>
        <taxon>Pseudomonadota</taxon>
        <taxon>Betaproteobacteria</taxon>
        <taxon>Burkholderiales</taxon>
        <taxon>Alcaligenaceae</taxon>
        <taxon>Achromobacter</taxon>
    </lineage>
</organism>